<organism evidence="1 2">
    <name type="scientific">Flavobacterium phage vB_FspS_filifjonk9-1</name>
    <dbReference type="NCBI Taxonomy" id="2686245"/>
    <lineage>
        <taxon>Viruses</taxon>
        <taxon>Duplodnaviria</taxon>
        <taxon>Heunggongvirae</taxon>
        <taxon>Uroviricota</taxon>
        <taxon>Caudoviricetes</taxon>
        <taxon>Muminvirus</taxon>
        <taxon>Muminvirus filifjonk</taxon>
    </lineage>
</organism>
<reference evidence="1 2" key="1">
    <citation type="journal article" date="2020" name="Viruses">
        <title>Diversity and Host Interactions Among Virulent and Temperate Baltic Sea Flavobacterium Phages.</title>
        <authorList>
            <person name="Nilsson E."/>
            <person name="Bayfield O.W."/>
            <person name="Lundin D."/>
            <person name="Antson A.A."/>
            <person name="Holmfeldt K."/>
        </authorList>
    </citation>
    <scope>NUCLEOTIDE SEQUENCE [LARGE SCALE GENOMIC DNA]</scope>
</reference>
<protein>
    <submittedName>
        <fullName evidence="1">Uncharacterized protein</fullName>
    </submittedName>
</protein>
<evidence type="ECO:0000313" key="1">
    <source>
        <dbReference type="EMBL" id="QHB38652.1"/>
    </source>
</evidence>
<evidence type="ECO:0000313" key="2">
    <source>
        <dbReference type="Proteomes" id="UP000464173"/>
    </source>
</evidence>
<keyword evidence="2" id="KW-1185">Reference proteome</keyword>
<name>A0A6B9L9F7_9CAUD</name>
<gene>
    <name evidence="1" type="ORF">filifjonk91_gp035</name>
</gene>
<dbReference type="EMBL" id="MN812206">
    <property type="protein sequence ID" value="QHB38652.1"/>
    <property type="molecule type" value="Genomic_DNA"/>
</dbReference>
<proteinExistence type="predicted"/>
<accession>A0A6B9L9F7</accession>
<sequence length="149" mass="16596">MGANSNLFLMLQEQSVETNNFLPTKKEIQLSAKSFVSNLLDAGTTDKMELYAQAVRINEALQIVTDELKNSIPQENFEAFGIKGTYRSGGESLNYKEDLVYAELEAKLKERAELIKVATKSKDTIYDSEGVEVTKVSSTQRKSSLAITF</sequence>
<dbReference type="Proteomes" id="UP000464173">
    <property type="component" value="Segment"/>
</dbReference>